<dbReference type="InterPro" id="IPR004147">
    <property type="entry name" value="ABC1_dom"/>
</dbReference>
<dbReference type="GO" id="GO:0005524">
    <property type="term" value="F:ATP binding"/>
    <property type="evidence" value="ECO:0007669"/>
    <property type="project" value="InterPro"/>
</dbReference>
<dbReference type="STRING" id="1317117.ATO7_04890"/>
<organism evidence="2 3">
    <name type="scientific">Oceanococcus atlanticus</name>
    <dbReference type="NCBI Taxonomy" id="1317117"/>
    <lineage>
        <taxon>Bacteria</taxon>
        <taxon>Pseudomonadati</taxon>
        <taxon>Pseudomonadota</taxon>
        <taxon>Gammaproteobacteria</taxon>
        <taxon>Chromatiales</taxon>
        <taxon>Oceanococcaceae</taxon>
        <taxon>Oceanococcus</taxon>
    </lineage>
</organism>
<name>A0A1Y1SHR8_9GAMM</name>
<feature type="domain" description="Protein kinase" evidence="1">
    <location>
        <begin position="113"/>
        <end position="428"/>
    </location>
</feature>
<keyword evidence="3" id="KW-1185">Reference proteome</keyword>
<dbReference type="EMBL" id="AQQV01000001">
    <property type="protein sequence ID" value="ORE89187.1"/>
    <property type="molecule type" value="Genomic_DNA"/>
</dbReference>
<dbReference type="Proteomes" id="UP000192342">
    <property type="component" value="Unassembled WGS sequence"/>
</dbReference>
<dbReference type="PROSITE" id="PS50011">
    <property type="entry name" value="PROTEIN_KINASE_DOM"/>
    <property type="match status" value="1"/>
</dbReference>
<dbReference type="GO" id="GO:0004672">
    <property type="term" value="F:protein kinase activity"/>
    <property type="evidence" value="ECO:0007669"/>
    <property type="project" value="InterPro"/>
</dbReference>
<proteinExistence type="predicted"/>
<dbReference type="Pfam" id="PF03109">
    <property type="entry name" value="ABC1"/>
    <property type="match status" value="1"/>
</dbReference>
<dbReference type="InterPro" id="IPR000719">
    <property type="entry name" value="Prot_kinase_dom"/>
</dbReference>
<dbReference type="PANTHER" id="PTHR43173:SF22">
    <property type="entry name" value="OS07G0227800 PROTEIN"/>
    <property type="match status" value="1"/>
</dbReference>
<comment type="caution">
    <text evidence="2">The sequence shown here is derived from an EMBL/GenBank/DDBJ whole genome shotgun (WGS) entry which is preliminary data.</text>
</comment>
<dbReference type="InterPro" id="IPR051130">
    <property type="entry name" value="Mito_struct-func_regulator"/>
</dbReference>
<evidence type="ECO:0000313" key="2">
    <source>
        <dbReference type="EMBL" id="ORE89187.1"/>
    </source>
</evidence>
<keyword evidence="2" id="KW-0418">Kinase</keyword>
<protein>
    <submittedName>
        <fullName evidence="2">ABC1 family protein kinase-like protein</fullName>
    </submittedName>
</protein>
<dbReference type="InterPro" id="IPR011009">
    <property type="entry name" value="Kinase-like_dom_sf"/>
</dbReference>
<accession>A0A1Y1SHR8</accession>
<dbReference type="RefSeq" id="WP_083560070.1">
    <property type="nucleotide sequence ID" value="NZ_AQQV01000001.1"/>
</dbReference>
<reference evidence="2 3" key="1">
    <citation type="submission" date="2013-04" db="EMBL/GenBank/DDBJ databases">
        <title>Oceanococcus atlanticus 22II-S10r2 Genome Sequencing.</title>
        <authorList>
            <person name="Lai Q."/>
            <person name="Li G."/>
            <person name="Shao Z."/>
        </authorList>
    </citation>
    <scope>NUCLEOTIDE SEQUENCE [LARGE SCALE GENOMIC DNA]</scope>
    <source>
        <strain evidence="2 3">22II-S10r2</strain>
    </source>
</reference>
<dbReference type="SUPFAM" id="SSF56112">
    <property type="entry name" value="Protein kinase-like (PK-like)"/>
    <property type="match status" value="1"/>
</dbReference>
<evidence type="ECO:0000259" key="1">
    <source>
        <dbReference type="PROSITE" id="PS50011"/>
    </source>
</evidence>
<gene>
    <name evidence="2" type="ORF">ATO7_04890</name>
</gene>
<dbReference type="AlphaFoldDB" id="A0A1Y1SHR8"/>
<keyword evidence="2" id="KW-0808">Transferase</keyword>
<sequence>MLQRNKSVRLVRDVVGSSLRIGQTASVVGRTGVNWLLGRRPPAPVLMRQTFEQLGATYIKLGQFIASAPSLFPREYVDAFQGCLDDVPSLPFDYIRRTLEEEFERPLSEIYSHIEEQPLASASIAQVHAATLVSGEDVVIKVQKPGVETVLATDFNVLYASARVLERLVPGVDRASLGDVIGDVQATMLKECDFLAEANNIEIFRDFLRDSGNQFALAPKVYHKATTRRVLTMERFYGVPFTDLESIRKYSPRPEFTLINALNTWMDSLVRCQFFHADVHAGNLMVLEDGRVGFIDFGIVGHIRKETWQALIDFMQGRASGNYLLMAQCMLTIGVTSDNVNVNDLARDLRDLIESAQSMIEGPAEQDMDTDEAERFMLAIVDLGRKHGVRFPKEFALLLKQLLYFDRYIQLLAPNLSPFDDSRIQLMH</sequence>
<dbReference type="CDD" id="cd05121">
    <property type="entry name" value="ABC1_ADCK3-like"/>
    <property type="match status" value="1"/>
</dbReference>
<dbReference type="OrthoDB" id="9795390at2"/>
<evidence type="ECO:0000313" key="3">
    <source>
        <dbReference type="Proteomes" id="UP000192342"/>
    </source>
</evidence>
<dbReference type="PANTHER" id="PTHR43173">
    <property type="entry name" value="ABC1 FAMILY PROTEIN"/>
    <property type="match status" value="1"/>
</dbReference>